<dbReference type="InterPro" id="IPR028994">
    <property type="entry name" value="Integrin_alpha_N"/>
</dbReference>
<keyword evidence="3" id="KW-1185">Reference proteome</keyword>
<feature type="compositionally biased region" description="Basic and acidic residues" evidence="1">
    <location>
        <begin position="100"/>
        <end position="120"/>
    </location>
</feature>
<comment type="caution">
    <text evidence="2">The sequence shown here is derived from an EMBL/GenBank/DDBJ whole genome shotgun (WGS) entry which is preliminary data.</text>
</comment>
<name>A0ABU5R0J9_9PSEU</name>
<sequence length="237" mass="24331">MWVDESGGSDTDANGAEAMTVHVDGQEYQAEVNYDVNDDGVNDTAIVEHDDGTAQAFIDSNHDGQADQYAVLDETGHVVEQAVYDEASGEWVQSGGGGHDGSDTGPGHEDSSGGHIHADMPDGEVDAGVATIDTDHDGHNDTAVVETKSGGTIAFTDKDGDGEADVAVQVEADGTTTTFEHSGPGQWTEVSSGLMDSGSDQQLGDPAADAEWGGAGTQTLEGVAHIDSGTGQWISPN</sequence>
<gene>
    <name evidence="2" type="ORF">VA596_09300</name>
</gene>
<dbReference type="Proteomes" id="UP001304298">
    <property type="component" value="Unassembled WGS sequence"/>
</dbReference>
<feature type="region of interest" description="Disordered" evidence="1">
    <location>
        <begin position="190"/>
        <end position="214"/>
    </location>
</feature>
<dbReference type="RefSeq" id="WP_323325062.1">
    <property type="nucleotide sequence ID" value="NZ_JAYFSI010000001.1"/>
</dbReference>
<evidence type="ECO:0000313" key="2">
    <source>
        <dbReference type="EMBL" id="MEA5359731.1"/>
    </source>
</evidence>
<evidence type="ECO:0000313" key="3">
    <source>
        <dbReference type="Proteomes" id="UP001304298"/>
    </source>
</evidence>
<dbReference type="SUPFAM" id="SSF69318">
    <property type="entry name" value="Integrin alpha N-terminal domain"/>
    <property type="match status" value="1"/>
</dbReference>
<protein>
    <submittedName>
        <fullName evidence="2">Uncharacterized protein</fullName>
    </submittedName>
</protein>
<proteinExistence type="predicted"/>
<evidence type="ECO:0000256" key="1">
    <source>
        <dbReference type="SAM" id="MobiDB-lite"/>
    </source>
</evidence>
<organism evidence="2 3">
    <name type="scientific">Amycolatopsis heterodermiae</name>
    <dbReference type="NCBI Taxonomy" id="3110235"/>
    <lineage>
        <taxon>Bacteria</taxon>
        <taxon>Bacillati</taxon>
        <taxon>Actinomycetota</taxon>
        <taxon>Actinomycetes</taxon>
        <taxon>Pseudonocardiales</taxon>
        <taxon>Pseudonocardiaceae</taxon>
        <taxon>Amycolatopsis</taxon>
    </lineage>
</organism>
<feature type="region of interest" description="Disordered" evidence="1">
    <location>
        <begin position="90"/>
        <end position="121"/>
    </location>
</feature>
<accession>A0ABU5R0J9</accession>
<dbReference type="EMBL" id="JAYFSI010000001">
    <property type="protein sequence ID" value="MEA5359731.1"/>
    <property type="molecule type" value="Genomic_DNA"/>
</dbReference>
<reference evidence="2 3" key="1">
    <citation type="submission" date="2023-12" db="EMBL/GenBank/DDBJ databases">
        <title>Amycolatopsis sp. V23-08.</title>
        <authorList>
            <person name="Somphong A."/>
        </authorList>
    </citation>
    <scope>NUCLEOTIDE SEQUENCE [LARGE SCALE GENOMIC DNA]</scope>
    <source>
        <strain evidence="2 3">V23-08</strain>
    </source>
</reference>